<accession>A0A0E9PFN3</accession>
<name>A0A0E9PFN3_ANGAN</name>
<reference evidence="1" key="2">
    <citation type="journal article" date="2015" name="Fish Shellfish Immunol.">
        <title>Early steps in the European eel (Anguilla anguilla)-Vibrio vulnificus interaction in the gills: Role of the RtxA13 toxin.</title>
        <authorList>
            <person name="Callol A."/>
            <person name="Pajuelo D."/>
            <person name="Ebbesson L."/>
            <person name="Teles M."/>
            <person name="MacKenzie S."/>
            <person name="Amaro C."/>
        </authorList>
    </citation>
    <scope>NUCLEOTIDE SEQUENCE</scope>
</reference>
<organism evidence="1">
    <name type="scientific">Anguilla anguilla</name>
    <name type="common">European freshwater eel</name>
    <name type="synonym">Muraena anguilla</name>
    <dbReference type="NCBI Taxonomy" id="7936"/>
    <lineage>
        <taxon>Eukaryota</taxon>
        <taxon>Metazoa</taxon>
        <taxon>Chordata</taxon>
        <taxon>Craniata</taxon>
        <taxon>Vertebrata</taxon>
        <taxon>Euteleostomi</taxon>
        <taxon>Actinopterygii</taxon>
        <taxon>Neopterygii</taxon>
        <taxon>Teleostei</taxon>
        <taxon>Anguilliformes</taxon>
        <taxon>Anguillidae</taxon>
        <taxon>Anguilla</taxon>
    </lineage>
</organism>
<dbReference type="EMBL" id="GBXM01105707">
    <property type="protein sequence ID" value="JAH02870.1"/>
    <property type="molecule type" value="Transcribed_RNA"/>
</dbReference>
<evidence type="ECO:0000313" key="1">
    <source>
        <dbReference type="EMBL" id="JAH02870.1"/>
    </source>
</evidence>
<protein>
    <submittedName>
        <fullName evidence="1">Uncharacterized protein</fullName>
    </submittedName>
</protein>
<proteinExistence type="predicted"/>
<dbReference type="AlphaFoldDB" id="A0A0E9PFN3"/>
<reference evidence="1" key="1">
    <citation type="submission" date="2014-11" db="EMBL/GenBank/DDBJ databases">
        <authorList>
            <person name="Amaro Gonzalez C."/>
        </authorList>
    </citation>
    <scope>NUCLEOTIDE SEQUENCE</scope>
</reference>
<sequence length="27" mass="3136">MHRHFPHYSGGIKVLYLKFGFLSLLCA</sequence>